<dbReference type="AlphaFoldDB" id="A0A060HFW3"/>
<dbReference type="KEGG" id="nvn:NVIE_000820"/>
<accession>A0A060HFW3</accession>
<name>A0A060HFW3_9ARCH</name>
<dbReference type="Proteomes" id="UP000027093">
    <property type="component" value="Chromosome"/>
</dbReference>
<evidence type="ECO:0000313" key="2">
    <source>
        <dbReference type="Proteomes" id="UP000027093"/>
    </source>
</evidence>
<sequence length="61" mass="6860">MAINGPSYPVFTSLDDDEAHYRKYVRMHSFLEKRGNEKSQADASAAVFGSYSSLFSGMMEM</sequence>
<dbReference type="STRING" id="926571.NVIE_000820"/>
<reference evidence="1 2" key="1">
    <citation type="journal article" date="2014" name="Int. J. Syst. Evol. Microbiol.">
        <title>Nitrososphaera viennensis gen. nov., sp. nov., an aerobic and mesophilic, ammonia-oxidizing archaeon from soil and a member of the archaeal phylum Thaumarchaeota.</title>
        <authorList>
            <person name="Stieglmeier M."/>
            <person name="Klingl A."/>
            <person name="Alves R.J."/>
            <person name="Rittmann S.K."/>
            <person name="Melcher M."/>
            <person name="Leisch N."/>
            <person name="Schleper C."/>
        </authorList>
    </citation>
    <scope>NUCLEOTIDE SEQUENCE [LARGE SCALE GENOMIC DNA]</scope>
    <source>
        <strain evidence="1">EN76</strain>
    </source>
</reference>
<gene>
    <name evidence="1" type="ORF">NVIE_000820</name>
</gene>
<dbReference type="HOGENOM" id="CLU_2911659_0_0_2"/>
<protein>
    <submittedName>
        <fullName evidence="1">Uncharacterized protein</fullName>
    </submittedName>
</protein>
<keyword evidence="2" id="KW-1185">Reference proteome</keyword>
<organism evidence="1 2">
    <name type="scientific">Nitrososphaera viennensis EN76</name>
    <dbReference type="NCBI Taxonomy" id="926571"/>
    <lineage>
        <taxon>Archaea</taxon>
        <taxon>Nitrososphaerota</taxon>
        <taxon>Nitrososphaeria</taxon>
        <taxon>Nitrososphaerales</taxon>
        <taxon>Nitrososphaeraceae</taxon>
        <taxon>Nitrososphaera</taxon>
    </lineage>
</organism>
<dbReference type="EMBL" id="CP007536">
    <property type="protein sequence ID" value="AIC14265.1"/>
    <property type="molecule type" value="Genomic_DNA"/>
</dbReference>
<proteinExistence type="predicted"/>
<evidence type="ECO:0000313" key="1">
    <source>
        <dbReference type="EMBL" id="AIC14265.1"/>
    </source>
</evidence>